<dbReference type="AlphaFoldDB" id="E4YNI0"/>
<name>E4YNI0_OIKDI</name>
<reference evidence="1" key="1">
    <citation type="journal article" date="2010" name="Science">
        <title>Plasticity of animal genome architecture unmasked by rapid evolution of a pelagic tunicate.</title>
        <authorList>
            <person name="Denoeud F."/>
            <person name="Henriet S."/>
            <person name="Mungpakdee S."/>
            <person name="Aury J.M."/>
            <person name="Da Silva C."/>
            <person name="Brinkmann H."/>
            <person name="Mikhaleva J."/>
            <person name="Olsen L.C."/>
            <person name="Jubin C."/>
            <person name="Canestro C."/>
            <person name="Bouquet J.M."/>
            <person name="Danks G."/>
            <person name="Poulain J."/>
            <person name="Campsteijn C."/>
            <person name="Adamski M."/>
            <person name="Cross I."/>
            <person name="Yadetie F."/>
            <person name="Muffato M."/>
            <person name="Louis A."/>
            <person name="Butcher S."/>
            <person name="Tsagkogeorga G."/>
            <person name="Konrad A."/>
            <person name="Singh S."/>
            <person name="Jensen M.F."/>
            <person name="Cong E.H."/>
            <person name="Eikeseth-Otteraa H."/>
            <person name="Noel B."/>
            <person name="Anthouard V."/>
            <person name="Porcel B.M."/>
            <person name="Kachouri-Lafond R."/>
            <person name="Nishino A."/>
            <person name="Ugolini M."/>
            <person name="Chourrout P."/>
            <person name="Nishida H."/>
            <person name="Aasland R."/>
            <person name="Huzurbazar S."/>
            <person name="Westhof E."/>
            <person name="Delsuc F."/>
            <person name="Lehrach H."/>
            <person name="Reinhardt R."/>
            <person name="Weissenbach J."/>
            <person name="Roy S.W."/>
            <person name="Artiguenave F."/>
            <person name="Postlethwait J.H."/>
            <person name="Manak J.R."/>
            <person name="Thompson E.M."/>
            <person name="Jaillon O."/>
            <person name="Du Pasquier L."/>
            <person name="Boudinot P."/>
            <person name="Liberles D.A."/>
            <person name="Volff J.N."/>
            <person name="Philippe H."/>
            <person name="Lenhard B."/>
            <person name="Roest Crollius H."/>
            <person name="Wincker P."/>
            <person name="Chourrout D."/>
        </authorList>
    </citation>
    <scope>NUCLEOTIDE SEQUENCE [LARGE SCALE GENOMIC DNA]</scope>
</reference>
<gene>
    <name evidence="2" type="ORF">GSOID_T00023279001</name>
    <name evidence="1" type="ORF">GSOID_T00030095001</name>
</gene>
<dbReference type="Proteomes" id="UP000011014">
    <property type="component" value="Unassembled WGS sequence"/>
</dbReference>
<sequence length="117" mass="13632">MNSFCFTTLHKFREIIIAQLEKMDYDVLDIYPSPPDEYVINYKDDDPVKMEKYKRNIVVGNVNAQEIGPLTRQMADFTPEGVSLTIAAMENSDNLKFKDNEEVAYLKKLVRMMKETK</sequence>
<protein>
    <submittedName>
        <fullName evidence="1">Uncharacterized protein</fullName>
    </submittedName>
</protein>
<proteinExistence type="predicted"/>
<evidence type="ECO:0000313" key="1">
    <source>
        <dbReference type="EMBL" id="CBY37028.1"/>
    </source>
</evidence>
<evidence type="ECO:0000313" key="2">
    <source>
        <dbReference type="EMBL" id="CBY41219.1"/>
    </source>
</evidence>
<organism evidence="1">
    <name type="scientific">Oikopleura dioica</name>
    <name type="common">Tunicate</name>
    <dbReference type="NCBI Taxonomy" id="34765"/>
    <lineage>
        <taxon>Eukaryota</taxon>
        <taxon>Metazoa</taxon>
        <taxon>Chordata</taxon>
        <taxon>Tunicata</taxon>
        <taxon>Appendicularia</taxon>
        <taxon>Copelata</taxon>
        <taxon>Oikopleuridae</taxon>
        <taxon>Oikopleura</taxon>
    </lineage>
</organism>
<accession>E4YNI0</accession>
<dbReference type="EMBL" id="FN656322">
    <property type="protein sequence ID" value="CBY41219.1"/>
    <property type="molecule type" value="Genomic_DNA"/>
</dbReference>
<dbReference type="EMBL" id="FN654885">
    <property type="protein sequence ID" value="CBY37028.1"/>
    <property type="molecule type" value="Genomic_DNA"/>
</dbReference>